<keyword evidence="3" id="KW-1185">Reference proteome</keyword>
<name>Q2NP19_NPVHC</name>
<dbReference type="OrthoDB" id="18212at10239"/>
<dbReference type="EMBL" id="AP009046">
    <property type="protein sequence ID" value="BAE72381.1"/>
    <property type="molecule type" value="Genomic_DNA"/>
</dbReference>
<proteinExistence type="predicted"/>
<dbReference type="KEGG" id="vg:3890613"/>
<gene>
    <name evidence="2" type="ORF">HynVgp092</name>
</gene>
<protein>
    <submittedName>
        <fullName evidence="2">ORF92 peptide</fullName>
    </submittedName>
</protein>
<reference evidence="2 3" key="2">
    <citation type="journal article" date="2004" name="Virology">
        <title>Identification and functional analysis of Hyphantria cunea nucleopolyhedrovirus iap genes.</title>
        <authorList>
            <person name="Ikeda M."/>
            <person name="Yanagimoto K."/>
            <person name="Kobayashi M."/>
        </authorList>
    </citation>
    <scope>NUCLEOTIDE SEQUENCE [LARGE SCALE GENOMIC DNA]</scope>
</reference>
<evidence type="ECO:0000256" key="1">
    <source>
        <dbReference type="SAM" id="MobiDB-lite"/>
    </source>
</evidence>
<sequence>MYHLPDTLYEEEKMPRRAKKLFVDTFSHHHKLNAGDEDVAMQKARQALEERYVRVNDLQWIPRRAAYEIIRDAMSSDSDRPVAASPPPTERRNKRRSKKDKRRVSPSSNSSDSSDNNSTSSSNSDDELVSTTTTMRPLSKKRKKVGKVVESQKFGNKSARQQYSTDDEY</sequence>
<feature type="compositionally biased region" description="Polar residues" evidence="1">
    <location>
        <begin position="153"/>
        <end position="169"/>
    </location>
</feature>
<dbReference type="Proteomes" id="UP000202376">
    <property type="component" value="Segment"/>
</dbReference>
<reference evidence="2 3" key="1">
    <citation type="journal article" date="2002" name="Virus Genes">
        <title>Identification and characterization of Hyphantria cunea nucleopolyhedrovirus homologous repeated regions.</title>
        <authorList>
            <person name="FelipeAlves C.A."/>
            <person name="Ikeda M."/>
            <person name="Kobayashi M."/>
        </authorList>
    </citation>
    <scope>NUCLEOTIDE SEQUENCE [LARGE SCALE GENOMIC DNA]</scope>
</reference>
<dbReference type="InterPro" id="IPR009317">
    <property type="entry name" value="ChaB"/>
</dbReference>
<dbReference type="RefSeq" id="YP_473280.1">
    <property type="nucleotide sequence ID" value="NC_007767.1"/>
</dbReference>
<accession>Q2NP19</accession>
<feature type="compositionally biased region" description="Basic residues" evidence="1">
    <location>
        <begin position="92"/>
        <end position="104"/>
    </location>
</feature>
<dbReference type="GeneID" id="3890613"/>
<reference evidence="2 3" key="3">
    <citation type="journal article" date="2006" name="J. Gen. Virol.">
        <title>Gene organization and complete sequence of the Hyphantria cunea nucleopolyhedrovirus genome.</title>
        <authorList>
            <person name="Ikeda M."/>
            <person name="Shikata M."/>
            <person name="Shirata N."/>
            <person name="Chaeychomsri S."/>
            <person name="Kobayashi M."/>
        </authorList>
    </citation>
    <scope>NUCLEOTIDE SEQUENCE [LARGE SCALE GENOMIC DNA]</scope>
</reference>
<dbReference type="Pfam" id="PF06150">
    <property type="entry name" value="ChaB"/>
    <property type="match status" value="1"/>
</dbReference>
<evidence type="ECO:0000313" key="3">
    <source>
        <dbReference type="Proteomes" id="UP000202376"/>
    </source>
</evidence>
<organism evidence="2 3">
    <name type="scientific">Hyphantria cunea nuclear polyhedrosis virus</name>
    <name type="common">HcNPV</name>
    <dbReference type="NCBI Taxonomy" id="28288"/>
    <lineage>
        <taxon>Viruses</taxon>
        <taxon>Viruses incertae sedis</taxon>
        <taxon>Naldaviricetes</taxon>
        <taxon>Lefavirales</taxon>
        <taxon>Baculoviridae</taxon>
        <taxon>Alphabaculovirus</taxon>
        <taxon>Alphabaculovirus hycuneae</taxon>
    </lineage>
</organism>
<feature type="region of interest" description="Disordered" evidence="1">
    <location>
        <begin position="72"/>
        <end position="169"/>
    </location>
</feature>
<dbReference type="InterPro" id="IPR037205">
    <property type="entry name" value="ChaB_sf"/>
</dbReference>
<evidence type="ECO:0000313" key="2">
    <source>
        <dbReference type="EMBL" id="BAE72381.1"/>
    </source>
</evidence>
<feature type="compositionally biased region" description="Low complexity" evidence="1">
    <location>
        <begin position="105"/>
        <end position="123"/>
    </location>
</feature>
<dbReference type="SUPFAM" id="SSF140376">
    <property type="entry name" value="ChaB-like"/>
    <property type="match status" value="1"/>
</dbReference>
<organismHost>
    <name type="scientific">Lepidoptera</name>
    <name type="common">moths &amp; butterflies</name>
    <dbReference type="NCBI Taxonomy" id="7088"/>
</organismHost>